<dbReference type="Gene3D" id="3.30.470.160">
    <property type="entry name" value="Inositol polyphosphate kinase"/>
    <property type="match status" value="1"/>
</dbReference>
<keyword evidence="3 4" id="KW-0418">Kinase</keyword>
<dbReference type="GO" id="GO:0008440">
    <property type="term" value="F:inositol-1,4,5-trisphosphate 3-kinase activity"/>
    <property type="evidence" value="ECO:0007669"/>
    <property type="project" value="TreeGrafter"/>
</dbReference>
<feature type="compositionally biased region" description="Basic residues" evidence="5">
    <location>
        <begin position="19"/>
        <end position="36"/>
    </location>
</feature>
<dbReference type="EC" id="2.7.-.-" evidence="4"/>
<evidence type="ECO:0000313" key="7">
    <source>
        <dbReference type="EMBL" id="WWC69070.1"/>
    </source>
</evidence>
<dbReference type="PANTHER" id="PTHR12400:SF21">
    <property type="entry name" value="KINASE"/>
    <property type="match status" value="1"/>
</dbReference>
<dbReference type="InterPro" id="IPR005522">
    <property type="entry name" value="IPK"/>
</dbReference>
<feature type="compositionally biased region" description="Basic and acidic residues" evidence="5">
    <location>
        <begin position="315"/>
        <end position="324"/>
    </location>
</feature>
<comment type="similarity">
    <text evidence="1 4">Belongs to the inositol phosphokinase (IPK) family.</text>
</comment>
<feature type="compositionally biased region" description="Low complexity" evidence="5">
    <location>
        <begin position="682"/>
        <end position="699"/>
    </location>
</feature>
<reference evidence="7" key="4">
    <citation type="submission" date="2024-02" db="EMBL/GenBank/DDBJ databases">
        <title>Comparative genomics of Cryptococcus and Kwoniella reveals pathogenesis evolution and contrasting modes of karyotype evolution via chromosome fusion or intercentromeric recombination.</title>
        <authorList>
            <person name="Coelho M.A."/>
            <person name="David-Palma M."/>
            <person name="Shea T."/>
            <person name="Bowers K."/>
            <person name="McGinley-Smith S."/>
            <person name="Mohammad A.W."/>
            <person name="Gnirke A."/>
            <person name="Yurkov A.M."/>
            <person name="Nowrousian M."/>
            <person name="Sun S."/>
            <person name="Cuomo C.A."/>
            <person name="Heitman J."/>
        </authorList>
    </citation>
    <scope>NUCLEOTIDE SEQUENCE</scope>
    <source>
        <strain evidence="7">CBS 10737</strain>
    </source>
</reference>
<accession>A0A1B9IAQ0</accession>
<sequence length="1337" mass="148559">MAPSPPVTNSYTLSTQHSTSKHGHSPFHAHSHHTHGHYIPLAARRPSSSHSVHSHPNSDQYSPSSSPNKSPKKYPNLTLNHEALRGAIAEPRLNRTKSKGKDKEVEKENGSKKDRDRLIREVGSATISLRAGVVQSLDIDEDGVNVRRDQPRTVVSRRDEQPEPVAIKPLESSRPPFTTVSGSVGRFRKARSNSLHYPATQGGITTDRSVLLPHYSTDQQYSLKPQNPRPQYSKGLPLELGLGGDFDLSFGEAVRRGAEGEEMPLPKEALRVLCEAKENLGIGSGVKQGRKGSMGMGLFKESRESVPTNKKLKERQKDKERDTALEEEDEVIEKDLLAQQDRKESVLRSKSKPRARATTTSSRGTITNLPTSLTNASSYSLRQGSTGSAVGQSPESSVPSTPVPIRAISQRRQQLVNEEQIVPDGECEIVAGFTISSPLPRQLSQEEAGIETGHISPLDEGDGGDESGWTTTSTESLSEEGNDQDWNTNHGDETDGSEDGLTVPLQPFNHAVGGHSSIYKFTRRAVCKPLVSRENIFYEEVEKLAPALLAFIPRYLGVMVVNYRKQMRAPTEGSMTPLDSPQTTQGSPALSHPSTPGTTISRPMLPTTTTNLSAHSTRSMPAMEVPEVSLDFNRHVVPDWLFKKDERGRSRNSRIYGNSEEESSRRTLRPSSARSQEFVRYTSTSPSSSWQSSILGGSPHLKANSLNPPAIPRSIQERDEQPTTPAPSPSTSFLKQHLHHTTSTPTLPSRIGAYPSHPSLSSYYHHEPAGGSGSGYNSPHPFGGTGSTTVNTKLKDHVFATILKKLRKKGMGMHRHDDEADEADDEYGDTSSVRSGGNRRSRRRSELRRIDATGSMDVRSERSMDDDERIRRTQSDVVLTDRRGSRQREDSVERGIFDMEDVHDEDAGLEMKRKDRGRIHLGTGLQPMTLREHLSLPLDSDHQAQPQTPSYDSPLPTPRSRTSMAQLQSRNSLPPSPSTNAEDVARQELFIFMEDLTGRLKHPCVLDLKMGTRQYGYDATPLKKRSQRKKCDATTSRSLGVRMCGMQVWNNETQSFVSRNKYRGREIKTSDFPAVLRNYLSDGNTLLIDHIPIIVQKLHNLAAILLQLDGFRFYGCSLLLIYDGDKETQQHYRQAIRGEVDGLKTVEEGDGAGDEWAEHRHRPVKRVEHDQITDTDRRSRSVDTHSQSRKSHSHSHSQSHNRHHPQPILGHRKIRGEVNIRVVDFAHTTTGRDFLRLSEAETKELNGEPDLGKGYDTKYDPDSGLAIARFPPRNKGKPDMGFVFGLKNVCQALCDIYEEHQLSVVGDGSAARSLNIKENKDVFELAFSAGEEAYLST</sequence>
<dbReference type="GO" id="GO:0046854">
    <property type="term" value="P:phosphatidylinositol phosphate biosynthetic process"/>
    <property type="evidence" value="ECO:0007669"/>
    <property type="project" value="TreeGrafter"/>
</dbReference>
<dbReference type="GeneID" id="30170357"/>
<reference evidence="6" key="1">
    <citation type="submission" date="2013-07" db="EMBL/GenBank/DDBJ databases">
        <title>The Genome Sequence of Cryptococcus pinus CBS10737.</title>
        <authorList>
            <consortium name="The Broad Institute Genome Sequencing Platform"/>
            <person name="Cuomo C."/>
            <person name="Litvintseva A."/>
            <person name="Chen Y."/>
            <person name="Heitman J."/>
            <person name="Sun S."/>
            <person name="Springer D."/>
            <person name="Dromer F."/>
            <person name="Young S.K."/>
            <person name="Zeng Q."/>
            <person name="Gargeya S."/>
            <person name="Fitzgerald M."/>
            <person name="Abouelleil A."/>
            <person name="Alvarado L."/>
            <person name="Berlin A.M."/>
            <person name="Chapman S.B."/>
            <person name="Dewar J."/>
            <person name="Goldberg J."/>
            <person name="Griggs A."/>
            <person name="Gujja S."/>
            <person name="Hansen M."/>
            <person name="Howarth C."/>
            <person name="Imamovic A."/>
            <person name="Larimer J."/>
            <person name="McCowan C."/>
            <person name="Murphy C."/>
            <person name="Pearson M."/>
            <person name="Priest M."/>
            <person name="Roberts A."/>
            <person name="Saif S."/>
            <person name="Shea T."/>
            <person name="Sykes S."/>
            <person name="Wortman J."/>
            <person name="Nusbaum C."/>
            <person name="Birren B."/>
        </authorList>
    </citation>
    <scope>NUCLEOTIDE SEQUENCE [LARGE SCALE GENOMIC DNA]</scope>
    <source>
        <strain evidence="6">CBS 10737</strain>
    </source>
</reference>
<feature type="compositionally biased region" description="Basic and acidic residues" evidence="5">
    <location>
        <begin position="1165"/>
        <end position="1183"/>
    </location>
</feature>
<dbReference type="Pfam" id="PF03770">
    <property type="entry name" value="IPK"/>
    <property type="match status" value="1"/>
</dbReference>
<dbReference type="InterPro" id="IPR038286">
    <property type="entry name" value="IPK_sf"/>
</dbReference>
<dbReference type="GO" id="GO:0000824">
    <property type="term" value="F:inositol-1,4,5,6-tetrakisphosphate 3-kinase activity"/>
    <property type="evidence" value="ECO:0007669"/>
    <property type="project" value="TreeGrafter"/>
</dbReference>
<evidence type="ECO:0000256" key="2">
    <source>
        <dbReference type="ARBA" id="ARBA00022679"/>
    </source>
</evidence>
<evidence type="ECO:0000313" key="8">
    <source>
        <dbReference type="Proteomes" id="UP000094020"/>
    </source>
</evidence>
<organism evidence="6">
    <name type="scientific">Kwoniella pini CBS 10737</name>
    <dbReference type="NCBI Taxonomy" id="1296096"/>
    <lineage>
        <taxon>Eukaryota</taxon>
        <taxon>Fungi</taxon>
        <taxon>Dikarya</taxon>
        <taxon>Basidiomycota</taxon>
        <taxon>Agaricomycotina</taxon>
        <taxon>Tremellomycetes</taxon>
        <taxon>Tremellales</taxon>
        <taxon>Cryptococcaceae</taxon>
        <taxon>Kwoniella</taxon>
    </lineage>
</organism>
<feature type="compositionally biased region" description="Polar residues" evidence="5">
    <location>
        <begin position="7"/>
        <end position="18"/>
    </location>
</feature>
<feature type="compositionally biased region" description="Basic and acidic residues" evidence="5">
    <location>
        <begin position="858"/>
        <end position="892"/>
    </location>
</feature>
<dbReference type="STRING" id="1296096.A0A1B9IAQ0"/>
<dbReference type="KEGG" id="kpin:30170357"/>
<feature type="compositionally biased region" description="Acidic residues" evidence="5">
    <location>
        <begin position="819"/>
        <end position="828"/>
    </location>
</feature>
<reference evidence="7" key="2">
    <citation type="submission" date="2013-07" db="EMBL/GenBank/DDBJ databases">
        <authorList>
            <consortium name="The Broad Institute Genome Sequencing Platform"/>
            <person name="Cuomo C."/>
            <person name="Litvintseva A."/>
            <person name="Chen Y."/>
            <person name="Heitman J."/>
            <person name="Sun S."/>
            <person name="Springer D."/>
            <person name="Dromer F."/>
            <person name="Young S.K."/>
            <person name="Zeng Q."/>
            <person name="Gargeya S."/>
            <person name="Fitzgerald M."/>
            <person name="Abouelleil A."/>
            <person name="Alvarado L."/>
            <person name="Berlin A.M."/>
            <person name="Chapman S.B."/>
            <person name="Dewar J."/>
            <person name="Goldberg J."/>
            <person name="Griggs A."/>
            <person name="Gujja S."/>
            <person name="Hansen M."/>
            <person name="Howarth C."/>
            <person name="Imamovic A."/>
            <person name="Larimer J."/>
            <person name="McCowan C."/>
            <person name="Murphy C."/>
            <person name="Pearson M."/>
            <person name="Priest M."/>
            <person name="Roberts A."/>
            <person name="Saif S."/>
            <person name="Shea T."/>
            <person name="Sykes S."/>
            <person name="Wortman J."/>
            <person name="Nusbaum C."/>
            <person name="Birren B."/>
        </authorList>
    </citation>
    <scope>NUCLEOTIDE SEQUENCE</scope>
    <source>
        <strain evidence="7">CBS 10737</strain>
    </source>
</reference>
<dbReference type="OrthoDB" id="2573163at2759"/>
<evidence type="ECO:0000256" key="5">
    <source>
        <dbReference type="SAM" id="MobiDB-lite"/>
    </source>
</evidence>
<keyword evidence="2 4" id="KW-0808">Transferase</keyword>
<dbReference type="PANTHER" id="PTHR12400">
    <property type="entry name" value="INOSITOL POLYPHOSPHATE KINASE"/>
    <property type="match status" value="1"/>
</dbReference>
<feature type="compositionally biased region" description="Basic and acidic residues" evidence="5">
    <location>
        <begin position="99"/>
        <end position="116"/>
    </location>
</feature>
<dbReference type="SUPFAM" id="SSF56104">
    <property type="entry name" value="SAICAR synthase-like"/>
    <property type="match status" value="1"/>
</dbReference>
<feature type="region of interest" description="Disordered" evidence="5">
    <location>
        <begin position="807"/>
        <end position="892"/>
    </location>
</feature>
<feature type="region of interest" description="Disordered" evidence="5">
    <location>
        <begin position="940"/>
        <end position="980"/>
    </location>
</feature>
<feature type="region of interest" description="Disordered" evidence="5">
    <location>
        <begin position="570"/>
        <end position="618"/>
    </location>
</feature>
<dbReference type="GO" id="GO:0005737">
    <property type="term" value="C:cytoplasm"/>
    <property type="evidence" value="ECO:0007669"/>
    <property type="project" value="TreeGrafter"/>
</dbReference>
<feature type="compositionally biased region" description="Low complexity" evidence="5">
    <location>
        <begin position="393"/>
        <end position="403"/>
    </location>
</feature>
<name>A0A1B9IAQ0_9TREE</name>
<feature type="compositionally biased region" description="Low complexity" evidence="5">
    <location>
        <begin position="48"/>
        <end position="76"/>
    </location>
</feature>
<feature type="region of interest" description="Disordered" evidence="5">
    <location>
        <begin position="649"/>
        <end position="790"/>
    </location>
</feature>
<feature type="compositionally biased region" description="Polar residues" evidence="5">
    <location>
        <begin position="364"/>
        <end position="391"/>
    </location>
</feature>
<dbReference type="Proteomes" id="UP000094020">
    <property type="component" value="Chromosome 4"/>
</dbReference>
<dbReference type="GO" id="GO:0032958">
    <property type="term" value="P:inositol phosphate biosynthetic process"/>
    <property type="evidence" value="ECO:0007669"/>
    <property type="project" value="InterPro"/>
</dbReference>
<keyword evidence="8" id="KW-1185">Reference proteome</keyword>
<reference evidence="6" key="3">
    <citation type="submission" date="2016-07" db="EMBL/GenBank/DDBJ databases">
        <title>Evolution of pathogenesis and genome organization in the Tremellales.</title>
        <authorList>
            <person name="Cuomo C."/>
            <person name="Litvintseva A."/>
            <person name="Heitman J."/>
            <person name="Chen Y."/>
            <person name="Sun S."/>
            <person name="Springer D."/>
            <person name="Dromer F."/>
            <person name="Young S."/>
            <person name="Zeng Q."/>
            <person name="Chapman S."/>
            <person name="Gujja S."/>
            <person name="Saif S."/>
            <person name="Birren B."/>
        </authorList>
    </citation>
    <scope>NUCLEOTIDE SEQUENCE</scope>
    <source>
        <strain evidence="6">CBS 10737</strain>
    </source>
</reference>
<dbReference type="RefSeq" id="XP_019013914.1">
    <property type="nucleotide sequence ID" value="XM_019153753.1"/>
</dbReference>
<feature type="region of interest" description="Disordered" evidence="5">
    <location>
        <begin position="1"/>
        <end position="116"/>
    </location>
</feature>
<feature type="region of interest" description="Disordered" evidence="5">
    <location>
        <begin position="453"/>
        <end position="507"/>
    </location>
</feature>
<feature type="compositionally biased region" description="Low complexity" evidence="5">
    <location>
        <begin position="467"/>
        <end position="476"/>
    </location>
</feature>
<dbReference type="EMBL" id="KI894008">
    <property type="protein sequence ID" value="OCF52695.1"/>
    <property type="molecule type" value="Genomic_DNA"/>
</dbReference>
<evidence type="ECO:0000256" key="1">
    <source>
        <dbReference type="ARBA" id="ARBA00007374"/>
    </source>
</evidence>
<feature type="compositionally biased region" description="Polar residues" evidence="5">
    <location>
        <begin position="573"/>
        <end position="618"/>
    </location>
</feature>
<feature type="compositionally biased region" description="Low complexity" evidence="5">
    <location>
        <begin position="741"/>
        <end position="763"/>
    </location>
</feature>
<dbReference type="EMBL" id="CP144522">
    <property type="protein sequence ID" value="WWC69070.1"/>
    <property type="molecule type" value="Genomic_DNA"/>
</dbReference>
<gene>
    <name evidence="6" type="ORF">I206_01988</name>
    <name evidence="7" type="ORF">I206_103006</name>
</gene>
<feature type="compositionally biased region" description="Basic residues" evidence="5">
    <location>
        <begin position="1187"/>
        <end position="1211"/>
    </location>
</feature>
<proteinExistence type="inferred from homology"/>
<feature type="region of interest" description="Disordered" evidence="5">
    <location>
        <begin position="285"/>
        <end position="328"/>
    </location>
</feature>
<evidence type="ECO:0000256" key="3">
    <source>
        <dbReference type="ARBA" id="ARBA00022777"/>
    </source>
</evidence>
<evidence type="ECO:0000256" key="4">
    <source>
        <dbReference type="RuleBase" id="RU363090"/>
    </source>
</evidence>
<feature type="region of interest" description="Disordered" evidence="5">
    <location>
        <begin position="341"/>
        <end position="403"/>
    </location>
</feature>
<feature type="region of interest" description="Disordered" evidence="5">
    <location>
        <begin position="1144"/>
        <end position="1211"/>
    </location>
</feature>
<feature type="compositionally biased region" description="Basic residues" evidence="5">
    <location>
        <begin position="837"/>
        <end position="846"/>
    </location>
</feature>
<evidence type="ECO:0000313" key="6">
    <source>
        <dbReference type="EMBL" id="OCF52695.1"/>
    </source>
</evidence>
<protein>
    <recommendedName>
        <fullName evidence="4">Kinase</fullName>
        <ecNumber evidence="4">2.7.-.-</ecNumber>
    </recommendedName>
</protein>
<dbReference type="GO" id="GO:0005634">
    <property type="term" value="C:nucleus"/>
    <property type="evidence" value="ECO:0007669"/>
    <property type="project" value="TreeGrafter"/>
</dbReference>
<feature type="compositionally biased region" description="Polar residues" evidence="5">
    <location>
        <begin position="959"/>
        <end position="980"/>
    </location>
</feature>